<dbReference type="OrthoDB" id="9553326at2"/>
<keyword evidence="2 4" id="KW-0489">Methyltransferase</keyword>
<dbReference type="InterPro" id="IPR023467">
    <property type="entry name" value="MeTrfase_MtrH/MtxH"/>
</dbReference>
<evidence type="ECO:0000256" key="2">
    <source>
        <dbReference type="ARBA" id="ARBA00022603"/>
    </source>
</evidence>
<evidence type="ECO:0000313" key="5">
    <source>
        <dbReference type="Proteomes" id="UP000425916"/>
    </source>
</evidence>
<dbReference type="Pfam" id="PF02007">
    <property type="entry name" value="MtrH"/>
    <property type="match status" value="1"/>
</dbReference>
<dbReference type="EMBL" id="CP046244">
    <property type="protein sequence ID" value="QGP91352.1"/>
    <property type="molecule type" value="Genomic_DNA"/>
</dbReference>
<protein>
    <submittedName>
        <fullName evidence="4">Methylcorrinoid:tetrahydrofolate methyltransferase</fullName>
        <ecNumber evidence="4">2.1.1.-</ecNumber>
    </submittedName>
</protein>
<dbReference type="GO" id="GO:0006730">
    <property type="term" value="P:one-carbon metabolic process"/>
    <property type="evidence" value="ECO:0007669"/>
    <property type="project" value="InterPro"/>
</dbReference>
<dbReference type="InterPro" id="IPR011005">
    <property type="entry name" value="Dihydropteroate_synth-like_sf"/>
</dbReference>
<evidence type="ECO:0000256" key="1">
    <source>
        <dbReference type="ARBA" id="ARBA00006230"/>
    </source>
</evidence>
<keyword evidence="5" id="KW-1185">Reference proteome</keyword>
<comment type="similarity">
    <text evidence="1">Belongs to the MtrH family.</text>
</comment>
<reference evidence="4 5" key="1">
    <citation type="submission" date="2019-11" db="EMBL/GenBank/DDBJ databases">
        <title>Genome sequence of Moorella glycerini DSM11254.</title>
        <authorList>
            <person name="Poehlein A."/>
            <person name="Boeer T."/>
            <person name="Daniel R."/>
        </authorList>
    </citation>
    <scope>NUCLEOTIDE SEQUENCE [LARGE SCALE GENOMIC DNA]</scope>
    <source>
        <strain evidence="4 5">DSM 11254</strain>
    </source>
</reference>
<dbReference type="Gene3D" id="3.20.20.20">
    <property type="entry name" value="Dihydropteroate synthase-like"/>
    <property type="match status" value="1"/>
</dbReference>
<dbReference type="EC" id="2.1.1.-" evidence="4"/>
<sequence length="238" mass="25252">MSALTGLPVMLDVIASTTAAMINYLEFLAAETTVPLLVDSMSATVRMETLRHFAGSALCSRLIYNSLDINFSEAELEAIAAAGIKNAVIMAFSNTALNPAAKLKLFQDKLLPAARTAGIENILVDPGVLDIASIGWTAAAMEKIRTATGFPVDCAPANALYTWKRARGLTTPAFEAAAAGAIFSYLISHGADFIFYGPVGNATWAFPARATADAIRTYAARLQGVRPLVPDPPLNRFL</sequence>
<evidence type="ECO:0000313" key="4">
    <source>
        <dbReference type="EMBL" id="QGP91352.1"/>
    </source>
</evidence>
<gene>
    <name evidence="4" type="primary">mtgA_2</name>
    <name evidence="4" type="ORF">MGLY_06840</name>
</gene>
<keyword evidence="3 4" id="KW-0808">Transferase</keyword>
<organism evidence="4 5">
    <name type="scientific">Neomoorella glycerini</name>
    <dbReference type="NCBI Taxonomy" id="55779"/>
    <lineage>
        <taxon>Bacteria</taxon>
        <taxon>Bacillati</taxon>
        <taxon>Bacillota</taxon>
        <taxon>Clostridia</taxon>
        <taxon>Neomoorellales</taxon>
        <taxon>Neomoorellaceae</taxon>
        <taxon>Neomoorella</taxon>
    </lineage>
</organism>
<dbReference type="GO" id="GO:0032259">
    <property type="term" value="P:methylation"/>
    <property type="evidence" value="ECO:0007669"/>
    <property type="project" value="UniProtKB-KW"/>
</dbReference>
<dbReference type="SUPFAM" id="SSF51717">
    <property type="entry name" value="Dihydropteroate synthetase-like"/>
    <property type="match status" value="1"/>
</dbReference>
<evidence type="ECO:0000256" key="3">
    <source>
        <dbReference type="ARBA" id="ARBA00022679"/>
    </source>
</evidence>
<accession>A0A6I5ZN84</accession>
<dbReference type="Proteomes" id="UP000425916">
    <property type="component" value="Chromosome"/>
</dbReference>
<name>A0A6I5ZN84_9FIRM</name>
<dbReference type="AlphaFoldDB" id="A0A6I5ZN84"/>
<dbReference type="GO" id="GO:0008168">
    <property type="term" value="F:methyltransferase activity"/>
    <property type="evidence" value="ECO:0007669"/>
    <property type="project" value="UniProtKB-KW"/>
</dbReference>
<proteinExistence type="inferred from homology"/>